<dbReference type="EMBL" id="LBXN01000032">
    <property type="protein sequence ID" value="KKR32776.1"/>
    <property type="molecule type" value="Genomic_DNA"/>
</dbReference>
<dbReference type="AlphaFoldDB" id="A0A0G0Q610"/>
<evidence type="ECO:0000256" key="2">
    <source>
        <dbReference type="ARBA" id="ARBA00022803"/>
    </source>
</evidence>
<keyword evidence="1" id="KW-0677">Repeat</keyword>
<dbReference type="SUPFAM" id="SSF48452">
    <property type="entry name" value="TPR-like"/>
    <property type="match status" value="2"/>
</dbReference>
<proteinExistence type="predicted"/>
<dbReference type="PATRIC" id="fig|1618450.3.peg.758"/>
<feature type="transmembrane region" description="Helical" evidence="3">
    <location>
        <begin position="20"/>
        <end position="37"/>
    </location>
</feature>
<keyword evidence="3" id="KW-0812">Transmembrane</keyword>
<keyword evidence="3" id="KW-1133">Transmembrane helix</keyword>
<dbReference type="Proteomes" id="UP000034539">
    <property type="component" value="Unassembled WGS sequence"/>
</dbReference>
<keyword evidence="3" id="KW-0472">Membrane</keyword>
<sequence>MSEIVAILVEWAKKKKRYPLLLLLLIPFIFSLIKNYFELSFKDVFGDWSFLGASGILFILSGGVYWAIKPRLKRLLLGGLFVLCGTILLAVSVWKCMPSPLPEGRLVVAIARFTPISPGAEDDAYNFSHRIEDKLNEKQHEGLPLEVKRLSKGVTGTNEQAREESAKELSIEADAHVILWGEIRKDEGELYVKPHLTIARQMQKVRFKDISEREFVNYEPNHIEFKERLAKGITDVVMLVYGLAYFEAQEWDRAIKILNYVDSKEGNFYRGLCMQEKAQQGVSPQKDFRNAVEIYERVIGPRPWNLTALEDDLIWKAYLNRANVITMLAFISQPKESLSFLQEAIEMYRTALQVRTRTKFSKDWASIQNNLGNALLNLGIHIGGEEGNKSLWEAVDAYRAALKVYQQVDLKLDWASAQNNLGAVVSELGKRVEGKEGNKLLWEAVDAHSAALQVRVRKKYRKDWACSQNNLGVVFRELGTRGNIKEGNKLLQDAIEAFQAALQVSTRGRFSQDWADTKNNLGIALCELGTRLDGEEGKRLIIKGVESFRDSLRVYRQFEFPQNWAGTKTNLGNALCILGERISGEEGVKYLDEAIDCYNKALTVFDVLNCPAYNKSTIANKSRAMLIRDSLRSIKH</sequence>
<reference evidence="4 5" key="1">
    <citation type="journal article" date="2015" name="Nature">
        <title>rRNA introns, odd ribosomes, and small enigmatic genomes across a large radiation of phyla.</title>
        <authorList>
            <person name="Brown C.T."/>
            <person name="Hug L.A."/>
            <person name="Thomas B.C."/>
            <person name="Sharon I."/>
            <person name="Castelle C.J."/>
            <person name="Singh A."/>
            <person name="Wilkins M.J."/>
            <person name="Williams K.H."/>
            <person name="Banfield J.F."/>
        </authorList>
    </citation>
    <scope>NUCLEOTIDE SEQUENCE [LARGE SCALE GENOMIC DNA]</scope>
</reference>
<feature type="transmembrane region" description="Helical" evidence="3">
    <location>
        <begin position="49"/>
        <end position="68"/>
    </location>
</feature>
<evidence type="ECO:0008006" key="6">
    <source>
        <dbReference type="Google" id="ProtNLM"/>
    </source>
</evidence>
<dbReference type="Gene3D" id="1.25.40.10">
    <property type="entry name" value="Tetratricopeptide repeat domain"/>
    <property type="match status" value="2"/>
</dbReference>
<feature type="transmembrane region" description="Helical" evidence="3">
    <location>
        <begin position="75"/>
        <end position="94"/>
    </location>
</feature>
<evidence type="ECO:0000256" key="3">
    <source>
        <dbReference type="SAM" id="Phobius"/>
    </source>
</evidence>
<gene>
    <name evidence="4" type="ORF">UT63_C0032G0007</name>
</gene>
<protein>
    <recommendedName>
        <fullName evidence="6">Tetratricopeptide repeat protein</fullName>
    </recommendedName>
</protein>
<accession>A0A0G0Q610</accession>
<evidence type="ECO:0000313" key="4">
    <source>
        <dbReference type="EMBL" id="KKR32776.1"/>
    </source>
</evidence>
<organism evidence="4 5">
    <name type="scientific">Candidatus Gottesmanbacteria bacterium GW2011_GWC2_39_8</name>
    <dbReference type="NCBI Taxonomy" id="1618450"/>
    <lineage>
        <taxon>Bacteria</taxon>
        <taxon>Candidatus Gottesmaniibacteriota</taxon>
    </lineage>
</organism>
<dbReference type="PANTHER" id="PTHR45641:SF19">
    <property type="entry name" value="NEPHROCYSTIN-3"/>
    <property type="match status" value="1"/>
</dbReference>
<name>A0A0G0Q610_9BACT</name>
<evidence type="ECO:0000313" key="5">
    <source>
        <dbReference type="Proteomes" id="UP000034539"/>
    </source>
</evidence>
<comment type="caution">
    <text evidence="4">The sequence shown here is derived from an EMBL/GenBank/DDBJ whole genome shotgun (WGS) entry which is preliminary data.</text>
</comment>
<evidence type="ECO:0000256" key="1">
    <source>
        <dbReference type="ARBA" id="ARBA00022737"/>
    </source>
</evidence>
<dbReference type="InterPro" id="IPR011990">
    <property type="entry name" value="TPR-like_helical_dom_sf"/>
</dbReference>
<dbReference type="PANTHER" id="PTHR45641">
    <property type="entry name" value="TETRATRICOPEPTIDE REPEAT PROTEIN (AFU_ORTHOLOGUE AFUA_6G03870)"/>
    <property type="match status" value="1"/>
</dbReference>
<keyword evidence="2" id="KW-0802">TPR repeat</keyword>